<gene>
    <name evidence="2" type="ORF">SAMN05421508_1323</name>
</gene>
<dbReference type="EMBL" id="OCNJ01000032">
    <property type="protein sequence ID" value="SOE01912.1"/>
    <property type="molecule type" value="Genomic_DNA"/>
</dbReference>
<keyword evidence="3" id="KW-1185">Reference proteome</keyword>
<organism evidence="2 3">
    <name type="scientific">Caenispirillum bisanense</name>
    <dbReference type="NCBI Taxonomy" id="414052"/>
    <lineage>
        <taxon>Bacteria</taxon>
        <taxon>Pseudomonadati</taxon>
        <taxon>Pseudomonadota</taxon>
        <taxon>Alphaproteobacteria</taxon>
        <taxon>Rhodospirillales</taxon>
        <taxon>Novispirillaceae</taxon>
        <taxon>Caenispirillum</taxon>
    </lineage>
</organism>
<evidence type="ECO:0000313" key="3">
    <source>
        <dbReference type="Proteomes" id="UP000219621"/>
    </source>
</evidence>
<sequence length="115" mass="12395">MSDRSPIPILPVVDQPRWTRDGVQAGRCSGLQVNTLTVGEHQALLVSRGQRPLSLAEIAQIHGLDAAEAEAARQARQSAAPRGAPRGRQEKALRSVVVDGRRWKVTIEADDGIEG</sequence>
<feature type="compositionally biased region" description="Low complexity" evidence="1">
    <location>
        <begin position="72"/>
        <end position="86"/>
    </location>
</feature>
<evidence type="ECO:0000313" key="2">
    <source>
        <dbReference type="EMBL" id="SOE01912.1"/>
    </source>
</evidence>
<name>A0A286H2J2_9PROT</name>
<dbReference type="RefSeq" id="WP_097281846.1">
    <property type="nucleotide sequence ID" value="NZ_OCNJ01000032.1"/>
</dbReference>
<reference evidence="2 3" key="1">
    <citation type="submission" date="2017-09" db="EMBL/GenBank/DDBJ databases">
        <authorList>
            <person name="Ehlers B."/>
            <person name="Leendertz F.H."/>
        </authorList>
    </citation>
    <scope>NUCLEOTIDE SEQUENCE [LARGE SCALE GENOMIC DNA]</scope>
    <source>
        <strain evidence="2 3">USBA 140</strain>
    </source>
</reference>
<protein>
    <submittedName>
        <fullName evidence="2">Uncharacterized protein</fullName>
    </submittedName>
</protein>
<accession>A0A286H2J2</accession>
<evidence type="ECO:0000256" key="1">
    <source>
        <dbReference type="SAM" id="MobiDB-lite"/>
    </source>
</evidence>
<proteinExistence type="predicted"/>
<dbReference type="AlphaFoldDB" id="A0A286H2J2"/>
<dbReference type="Proteomes" id="UP000219621">
    <property type="component" value="Unassembled WGS sequence"/>
</dbReference>
<feature type="region of interest" description="Disordered" evidence="1">
    <location>
        <begin position="72"/>
        <end position="91"/>
    </location>
</feature>